<dbReference type="Proteomes" id="UP000657931">
    <property type="component" value="Unassembled WGS sequence"/>
</dbReference>
<organism evidence="1 2">
    <name type="scientific">Cytobacillus stercorigallinarum</name>
    <dbReference type="NCBI Taxonomy" id="2762240"/>
    <lineage>
        <taxon>Bacteria</taxon>
        <taxon>Bacillati</taxon>
        <taxon>Bacillota</taxon>
        <taxon>Bacilli</taxon>
        <taxon>Bacillales</taxon>
        <taxon>Bacillaceae</taxon>
        <taxon>Cytobacillus</taxon>
    </lineage>
</organism>
<dbReference type="EMBL" id="JACSQT010000001">
    <property type="protein sequence ID" value="MBD7935981.1"/>
    <property type="molecule type" value="Genomic_DNA"/>
</dbReference>
<comment type="caution">
    <text evidence="1">The sequence shown here is derived from an EMBL/GenBank/DDBJ whole genome shotgun (WGS) entry which is preliminary data.</text>
</comment>
<keyword evidence="2" id="KW-1185">Reference proteome</keyword>
<gene>
    <name evidence="1" type="ORF">H9655_02990</name>
</gene>
<reference evidence="1 2" key="1">
    <citation type="submission" date="2020-08" db="EMBL/GenBank/DDBJ databases">
        <title>A Genomic Blueprint of the Chicken Gut Microbiome.</title>
        <authorList>
            <person name="Gilroy R."/>
            <person name="Ravi A."/>
            <person name="Getino M."/>
            <person name="Pursley I."/>
            <person name="Horton D.L."/>
            <person name="Alikhan N.-F."/>
            <person name="Baker D."/>
            <person name="Gharbi K."/>
            <person name="Hall N."/>
            <person name="Watson M."/>
            <person name="Adriaenssens E.M."/>
            <person name="Foster-Nyarko E."/>
            <person name="Jarju S."/>
            <person name="Secka A."/>
            <person name="Antonio M."/>
            <person name="Oren A."/>
            <person name="Chaudhuri R."/>
            <person name="La Ragione R.M."/>
            <person name="Hildebrand F."/>
            <person name="Pallen M.J."/>
        </authorList>
    </citation>
    <scope>NUCLEOTIDE SEQUENCE [LARGE SCALE GENOMIC DNA]</scope>
    <source>
        <strain evidence="1 2">Sa5YUA1</strain>
    </source>
</reference>
<dbReference type="Gene3D" id="3.40.1440.10">
    <property type="entry name" value="GIY-YIG endonuclease"/>
    <property type="match status" value="1"/>
</dbReference>
<sequence length="119" mass="14664">MKPDRKKELKQQYKEMKTYYGVIRIKNESNGKKFIDAVPNVKNRWLTSKMSLNDARHMNKELQEDWQRYGEEAFSYEVLWKKDKSEINDMKFELQKKRKEWILKEEAYDDKGYHHKPEE</sequence>
<proteinExistence type="predicted"/>
<protein>
    <submittedName>
        <fullName evidence="1">GIY-YIG nuclease family protein</fullName>
    </submittedName>
</protein>
<evidence type="ECO:0000313" key="2">
    <source>
        <dbReference type="Proteomes" id="UP000657931"/>
    </source>
</evidence>
<dbReference type="RefSeq" id="WP_191810710.1">
    <property type="nucleotide sequence ID" value="NZ_JACSQT010000001.1"/>
</dbReference>
<accession>A0ABR8QKC2</accession>
<dbReference type="InterPro" id="IPR035901">
    <property type="entry name" value="GIY-YIG_endonuc_sf"/>
</dbReference>
<dbReference type="SUPFAM" id="SSF82771">
    <property type="entry name" value="GIY-YIG endonuclease"/>
    <property type="match status" value="1"/>
</dbReference>
<evidence type="ECO:0000313" key="1">
    <source>
        <dbReference type="EMBL" id="MBD7935981.1"/>
    </source>
</evidence>
<name>A0ABR8QKC2_9BACI</name>
<dbReference type="CDD" id="cd10451">
    <property type="entry name" value="GIY-YIG_LuxR_like"/>
    <property type="match status" value="1"/>
</dbReference>